<reference evidence="2 3" key="1">
    <citation type="submission" date="2016-10" db="EMBL/GenBank/DDBJ databases">
        <title>The genome sequence of Colletotrichum fioriniae PJ7.</title>
        <authorList>
            <person name="Baroncelli R."/>
        </authorList>
    </citation>
    <scope>NUCLEOTIDE SEQUENCE [LARGE SCALE GENOMIC DNA]</scope>
    <source>
        <strain evidence="2">Col 31</strain>
    </source>
</reference>
<comment type="caution">
    <text evidence="2">The sequence shown here is derived from an EMBL/GenBank/DDBJ whole genome shotgun (WGS) entry which is preliminary data.</text>
</comment>
<evidence type="ECO:0000313" key="3">
    <source>
        <dbReference type="Proteomes" id="UP001239795"/>
    </source>
</evidence>
<evidence type="ECO:0000256" key="1">
    <source>
        <dbReference type="SAM" id="SignalP"/>
    </source>
</evidence>
<dbReference type="EMBL" id="MLGG01000008">
    <property type="protein sequence ID" value="KAK1462869.1"/>
    <property type="molecule type" value="Genomic_DNA"/>
</dbReference>
<sequence>MISFFASISFLLPLLYIFCLLLVRAQNHPIDRNMTRLINVQHTIRRHYEDASYYVAVSESYEQTENTRWISMSWREGDLFSSNSILCLLDYHINRQTKRSRHSRLP</sequence>
<dbReference type="AlphaFoldDB" id="A0AAI9USM6"/>
<name>A0AAI9USM6_9PEZI</name>
<organism evidence="2 3">
    <name type="scientific">Colletotrichum melonis</name>
    <dbReference type="NCBI Taxonomy" id="1209925"/>
    <lineage>
        <taxon>Eukaryota</taxon>
        <taxon>Fungi</taxon>
        <taxon>Dikarya</taxon>
        <taxon>Ascomycota</taxon>
        <taxon>Pezizomycotina</taxon>
        <taxon>Sordariomycetes</taxon>
        <taxon>Hypocreomycetidae</taxon>
        <taxon>Glomerellales</taxon>
        <taxon>Glomerellaceae</taxon>
        <taxon>Colletotrichum</taxon>
        <taxon>Colletotrichum acutatum species complex</taxon>
    </lineage>
</organism>
<accession>A0AAI9USM6</accession>
<feature type="chain" id="PRO_5042537089" evidence="1">
    <location>
        <begin position="26"/>
        <end position="106"/>
    </location>
</feature>
<proteinExistence type="predicted"/>
<protein>
    <submittedName>
        <fullName evidence="2">Uncharacterized protein</fullName>
    </submittedName>
</protein>
<keyword evidence="3" id="KW-1185">Reference proteome</keyword>
<gene>
    <name evidence="2" type="ORF">CMEL01_13980</name>
</gene>
<evidence type="ECO:0000313" key="2">
    <source>
        <dbReference type="EMBL" id="KAK1462869.1"/>
    </source>
</evidence>
<keyword evidence="1" id="KW-0732">Signal</keyword>
<feature type="signal peptide" evidence="1">
    <location>
        <begin position="1"/>
        <end position="25"/>
    </location>
</feature>
<dbReference type="Proteomes" id="UP001239795">
    <property type="component" value="Unassembled WGS sequence"/>
</dbReference>